<dbReference type="Proteomes" id="UP000001959">
    <property type="component" value="Chromosome"/>
</dbReference>
<accession>Q0C1V2</accession>
<dbReference type="Gene3D" id="1.20.120.1760">
    <property type="match status" value="1"/>
</dbReference>
<gene>
    <name evidence="4" type="ordered locus">HNE_1581</name>
</gene>
<dbReference type="AlphaFoldDB" id="Q0C1V2"/>
<dbReference type="GO" id="GO:0008654">
    <property type="term" value="P:phospholipid biosynthetic process"/>
    <property type="evidence" value="ECO:0007669"/>
    <property type="project" value="InterPro"/>
</dbReference>
<evidence type="ECO:0000256" key="1">
    <source>
        <dbReference type="ARBA" id="ARBA00022679"/>
    </source>
</evidence>
<keyword evidence="3" id="KW-1133">Transmembrane helix</keyword>
<dbReference type="InterPro" id="IPR048254">
    <property type="entry name" value="CDP_ALCOHOL_P_TRANSF_CS"/>
</dbReference>
<keyword evidence="3" id="KW-0812">Transmembrane</keyword>
<keyword evidence="3" id="KW-0472">Membrane</keyword>
<comment type="similarity">
    <text evidence="2">Belongs to the CDP-alcohol phosphatidyltransferase class-I family.</text>
</comment>
<keyword evidence="5" id="KW-1185">Reference proteome</keyword>
<proteinExistence type="inferred from homology"/>
<dbReference type="STRING" id="228405.HNE_1581"/>
<feature type="transmembrane region" description="Helical" evidence="3">
    <location>
        <begin position="352"/>
        <end position="381"/>
    </location>
</feature>
<reference evidence="4 5" key="1">
    <citation type="journal article" date="2006" name="J. Bacteriol.">
        <title>Comparative genomic evidence for a close relationship between the dimorphic prosthecate bacteria Hyphomonas neptunium and Caulobacter crescentus.</title>
        <authorList>
            <person name="Badger J.H."/>
            <person name="Hoover T.R."/>
            <person name="Brun Y.V."/>
            <person name="Weiner R.M."/>
            <person name="Laub M.T."/>
            <person name="Alexandre G."/>
            <person name="Mrazek J."/>
            <person name="Ren Q."/>
            <person name="Paulsen I.T."/>
            <person name="Nelson K.E."/>
            <person name="Khouri H.M."/>
            <person name="Radune D."/>
            <person name="Sosa J."/>
            <person name="Dodson R.J."/>
            <person name="Sullivan S.A."/>
            <person name="Rosovitz M.J."/>
            <person name="Madupu R."/>
            <person name="Brinkac L.M."/>
            <person name="Durkin A.S."/>
            <person name="Daugherty S.C."/>
            <person name="Kothari S.P."/>
            <person name="Giglio M.G."/>
            <person name="Zhou L."/>
            <person name="Haft D.H."/>
            <person name="Selengut J.D."/>
            <person name="Davidsen T.M."/>
            <person name="Yang Q."/>
            <person name="Zafar N."/>
            <person name="Ward N.L."/>
        </authorList>
    </citation>
    <scope>NUCLEOTIDE SEQUENCE [LARGE SCALE GENOMIC DNA]</scope>
    <source>
        <strain evidence="4 5">ATCC 15444</strain>
    </source>
</reference>
<keyword evidence="1 2" id="KW-0808">Transferase</keyword>
<sequence>MTLILHRPLGHDLLVAVPEHLRVICPMSQNPVSVRLLGELPARLWGLDLAEWQRRAWSKAGAGQIDQAAGRLLVGIEWVLSPSLQRNLLAQPGAALLGPADDGEQLIAIHVPDNADPAPYLVLFEQNNVDRSSLKAAGLAPGDMYAFADTYNKSLRKRETPYALSMRTENTVDIERVLFAGSYKGITDLVTKYAWPIPAFYVTRLCAFLRISPNTVTTASLLFVILAFWLFWQGHWAAGIAAAWVMTFLDTVDGKLARTTMTYSNWGNIYDHGIDLIHPPFWYWAIFTGLQSAPAGPSQALLFGSLAVILAGYVLNRLEEGEFIRRFGFHIHVWQPIDGFAREITARRNPNMLIFMVAVMLGQPGWGFVAIAVWTIIFLVFHGVRLIQAILQRSAPVSWLEA</sequence>
<evidence type="ECO:0000256" key="3">
    <source>
        <dbReference type="SAM" id="Phobius"/>
    </source>
</evidence>
<protein>
    <submittedName>
        <fullName evidence="4">Putative phosphatidyltransferase</fullName>
    </submittedName>
</protein>
<dbReference type="PROSITE" id="PS00379">
    <property type="entry name" value="CDP_ALCOHOL_P_TRANSF"/>
    <property type="match status" value="1"/>
</dbReference>
<dbReference type="KEGG" id="hne:HNE_1581"/>
<dbReference type="GO" id="GO:0016020">
    <property type="term" value="C:membrane"/>
    <property type="evidence" value="ECO:0007669"/>
    <property type="project" value="InterPro"/>
</dbReference>
<dbReference type="GO" id="GO:0016780">
    <property type="term" value="F:phosphotransferase activity, for other substituted phosphate groups"/>
    <property type="evidence" value="ECO:0007669"/>
    <property type="project" value="InterPro"/>
</dbReference>
<dbReference type="eggNOG" id="COG0558">
    <property type="taxonomic scope" value="Bacteria"/>
</dbReference>
<evidence type="ECO:0000313" key="4">
    <source>
        <dbReference type="EMBL" id="ABI78751.1"/>
    </source>
</evidence>
<organism evidence="4 5">
    <name type="scientific">Hyphomonas neptunium (strain ATCC 15444)</name>
    <dbReference type="NCBI Taxonomy" id="228405"/>
    <lineage>
        <taxon>Bacteria</taxon>
        <taxon>Pseudomonadati</taxon>
        <taxon>Pseudomonadota</taxon>
        <taxon>Alphaproteobacteria</taxon>
        <taxon>Hyphomonadales</taxon>
        <taxon>Hyphomonadaceae</taxon>
        <taxon>Hyphomonas</taxon>
    </lineage>
</organism>
<dbReference type="HOGENOM" id="CLU_660346_0_0_5"/>
<evidence type="ECO:0000313" key="5">
    <source>
        <dbReference type="Proteomes" id="UP000001959"/>
    </source>
</evidence>
<dbReference type="Pfam" id="PF01066">
    <property type="entry name" value="CDP-OH_P_transf"/>
    <property type="match status" value="1"/>
</dbReference>
<name>Q0C1V2_HYPNA</name>
<evidence type="ECO:0000256" key="2">
    <source>
        <dbReference type="RuleBase" id="RU003750"/>
    </source>
</evidence>
<dbReference type="EMBL" id="CP000158">
    <property type="protein sequence ID" value="ABI78751.1"/>
    <property type="molecule type" value="Genomic_DNA"/>
</dbReference>
<dbReference type="InterPro" id="IPR000462">
    <property type="entry name" value="CDP-OH_P_trans"/>
</dbReference>
<dbReference type="InterPro" id="IPR043130">
    <property type="entry name" value="CDP-OH_PTrfase_TM_dom"/>
</dbReference>